<dbReference type="PANTHER" id="PTHR43646:SF2">
    <property type="entry name" value="GLYCOSYLTRANSFERASE 2-LIKE DOMAIN-CONTAINING PROTEIN"/>
    <property type="match status" value="1"/>
</dbReference>
<keyword evidence="9" id="KW-1185">Reference proteome</keyword>
<reference evidence="8 9" key="1">
    <citation type="submission" date="2020-07" db="EMBL/GenBank/DDBJ databases">
        <title>Roseicoccus Jingziensis gen. nov., sp. nov., isolated from coastal seawater.</title>
        <authorList>
            <person name="Feng X."/>
        </authorList>
    </citation>
    <scope>NUCLEOTIDE SEQUENCE [LARGE SCALE GENOMIC DNA]</scope>
    <source>
        <strain evidence="8 9">N1E253</strain>
    </source>
</reference>
<dbReference type="PANTHER" id="PTHR43646">
    <property type="entry name" value="GLYCOSYLTRANSFERASE"/>
    <property type="match status" value="1"/>
</dbReference>
<evidence type="ECO:0000256" key="2">
    <source>
        <dbReference type="ARBA" id="ARBA00022475"/>
    </source>
</evidence>
<dbReference type="AlphaFoldDB" id="A0A851GFN0"/>
<keyword evidence="2" id="KW-1003">Cell membrane</keyword>
<sequence length="374" mass="41431">MLVILPILALVCAPAFWFVLGKPRYMDHRKIGKALPDNNPPLNPKVSIIIPARNEEQNISKLLNSLARQSQKPHEIIVVNDQSEDSTAAVAAQGGARVHEGKKAPQGWLGKSWACQQGADTAHGELLLFLDADTELKPTALEYLILNYEDKQACISVAPYHRIEKNYEEFSAFFNVLMLAGANAFGIHHKSNPDSALFGQCLFISKHDYQRVGGHTSVKGEILENFSLARQLAKCGIPRDCRLGRGQIEMRMFPGGMSELISSWKKGFSSGAAQANPTALALSSIWITGAMFSLVSLACMCTPFVPPAFLPLSLIAYIVYVFQCLIAFRMAGNFSWVNALCYPVSLIFYQYLFFSSIIDKRRGRNILWKGRPTS</sequence>
<dbReference type="InterPro" id="IPR029044">
    <property type="entry name" value="Nucleotide-diphossugar_trans"/>
</dbReference>
<keyword evidence="6" id="KW-0812">Transmembrane</keyword>
<gene>
    <name evidence="8" type="ORF">HW115_00560</name>
</gene>
<dbReference type="Pfam" id="PF00535">
    <property type="entry name" value="Glycos_transf_2"/>
    <property type="match status" value="1"/>
</dbReference>
<dbReference type="Gene3D" id="3.90.550.10">
    <property type="entry name" value="Spore Coat Polysaccharide Biosynthesis Protein SpsA, Chain A"/>
    <property type="match status" value="1"/>
</dbReference>
<keyword evidence="3" id="KW-0328">Glycosyltransferase</keyword>
<keyword evidence="4 8" id="KW-0808">Transferase</keyword>
<dbReference type="Proteomes" id="UP000557872">
    <property type="component" value="Unassembled WGS sequence"/>
</dbReference>
<evidence type="ECO:0000256" key="4">
    <source>
        <dbReference type="ARBA" id="ARBA00022679"/>
    </source>
</evidence>
<dbReference type="GO" id="GO:0005886">
    <property type="term" value="C:plasma membrane"/>
    <property type="evidence" value="ECO:0007669"/>
    <property type="project" value="UniProtKB-SubCell"/>
</dbReference>
<evidence type="ECO:0000256" key="3">
    <source>
        <dbReference type="ARBA" id="ARBA00022676"/>
    </source>
</evidence>
<feature type="transmembrane region" description="Helical" evidence="6">
    <location>
        <begin position="308"/>
        <end position="328"/>
    </location>
</feature>
<keyword evidence="5 6" id="KW-0472">Membrane</keyword>
<comment type="subcellular location">
    <subcellularLocation>
        <location evidence="1">Cell membrane</location>
    </subcellularLocation>
</comment>
<dbReference type="SUPFAM" id="SSF53448">
    <property type="entry name" value="Nucleotide-diphospho-sugar transferases"/>
    <property type="match status" value="1"/>
</dbReference>
<dbReference type="RefSeq" id="WP_178930631.1">
    <property type="nucleotide sequence ID" value="NZ_JACBAZ010000001.1"/>
</dbReference>
<evidence type="ECO:0000256" key="5">
    <source>
        <dbReference type="ARBA" id="ARBA00023136"/>
    </source>
</evidence>
<feature type="transmembrane region" description="Helical" evidence="6">
    <location>
        <begin position="279"/>
        <end position="301"/>
    </location>
</feature>
<accession>A0A851GFN0</accession>
<proteinExistence type="predicted"/>
<evidence type="ECO:0000256" key="6">
    <source>
        <dbReference type="SAM" id="Phobius"/>
    </source>
</evidence>
<evidence type="ECO:0000313" key="8">
    <source>
        <dbReference type="EMBL" id="NWK54085.1"/>
    </source>
</evidence>
<organism evidence="8 9">
    <name type="scientific">Oceaniferula marina</name>
    <dbReference type="NCBI Taxonomy" id="2748318"/>
    <lineage>
        <taxon>Bacteria</taxon>
        <taxon>Pseudomonadati</taxon>
        <taxon>Verrucomicrobiota</taxon>
        <taxon>Verrucomicrobiia</taxon>
        <taxon>Verrucomicrobiales</taxon>
        <taxon>Verrucomicrobiaceae</taxon>
        <taxon>Oceaniferula</taxon>
    </lineage>
</organism>
<dbReference type="GO" id="GO:0016757">
    <property type="term" value="F:glycosyltransferase activity"/>
    <property type="evidence" value="ECO:0007669"/>
    <property type="project" value="UniProtKB-KW"/>
</dbReference>
<dbReference type="EMBL" id="JACBAZ010000001">
    <property type="protein sequence ID" value="NWK54085.1"/>
    <property type="molecule type" value="Genomic_DNA"/>
</dbReference>
<feature type="domain" description="Glycosyltransferase 2-like" evidence="7">
    <location>
        <begin position="47"/>
        <end position="171"/>
    </location>
</feature>
<comment type="caution">
    <text evidence="8">The sequence shown here is derived from an EMBL/GenBank/DDBJ whole genome shotgun (WGS) entry which is preliminary data.</text>
</comment>
<evidence type="ECO:0000313" key="9">
    <source>
        <dbReference type="Proteomes" id="UP000557872"/>
    </source>
</evidence>
<dbReference type="InterPro" id="IPR001173">
    <property type="entry name" value="Glyco_trans_2-like"/>
</dbReference>
<name>A0A851GFN0_9BACT</name>
<evidence type="ECO:0000256" key="1">
    <source>
        <dbReference type="ARBA" id="ARBA00004236"/>
    </source>
</evidence>
<evidence type="ECO:0000259" key="7">
    <source>
        <dbReference type="Pfam" id="PF00535"/>
    </source>
</evidence>
<keyword evidence="6" id="KW-1133">Transmembrane helix</keyword>
<protein>
    <submittedName>
        <fullName evidence="8">Glycosyltransferase</fullName>
    </submittedName>
</protein>
<feature type="transmembrane region" description="Helical" evidence="6">
    <location>
        <begin position="334"/>
        <end position="354"/>
    </location>
</feature>